<dbReference type="Pfam" id="PF05960">
    <property type="entry name" value="DUF885"/>
    <property type="match status" value="1"/>
</dbReference>
<dbReference type="Proteomes" id="UP001164963">
    <property type="component" value="Chromosome"/>
</dbReference>
<dbReference type="PANTHER" id="PTHR33361:SF15">
    <property type="entry name" value="DUF885 FAMILY LIPOPROTEIN"/>
    <property type="match status" value="1"/>
</dbReference>
<dbReference type="RefSeq" id="WP_265545722.1">
    <property type="nucleotide sequence ID" value="NZ_CP098740.1"/>
</dbReference>
<name>A0ABY6PZ43_9ACTN</name>
<evidence type="ECO:0000313" key="2">
    <source>
        <dbReference type="Proteomes" id="UP001164963"/>
    </source>
</evidence>
<proteinExistence type="predicted"/>
<dbReference type="EMBL" id="CP098740">
    <property type="protein sequence ID" value="UZK57431.1"/>
    <property type="molecule type" value="Genomic_DNA"/>
</dbReference>
<protein>
    <submittedName>
        <fullName evidence="1">DUF885 domain-containing protein</fullName>
    </submittedName>
</protein>
<organism evidence="1 2">
    <name type="scientific">Streptomyces drozdowiczii</name>
    <dbReference type="NCBI Taxonomy" id="202862"/>
    <lineage>
        <taxon>Bacteria</taxon>
        <taxon>Bacillati</taxon>
        <taxon>Actinomycetota</taxon>
        <taxon>Actinomycetes</taxon>
        <taxon>Kitasatosporales</taxon>
        <taxon>Streptomycetaceae</taxon>
        <taxon>Streptomyces</taxon>
    </lineage>
</organism>
<dbReference type="InterPro" id="IPR010281">
    <property type="entry name" value="DUF885"/>
</dbReference>
<accession>A0ABY6PZ43</accession>
<evidence type="ECO:0000313" key="1">
    <source>
        <dbReference type="EMBL" id="UZK57431.1"/>
    </source>
</evidence>
<keyword evidence="2" id="KW-1185">Reference proteome</keyword>
<dbReference type="PANTHER" id="PTHR33361">
    <property type="entry name" value="GLR0591 PROTEIN"/>
    <property type="match status" value="1"/>
</dbReference>
<sequence length="519" mass="55350">MAGGTAAPGLRDARVRAAVELDHARAREYAGLHEYDGVLQDLSPAGVSAALARLGTGPLPADPFDAEVLAVHEDGLRARFGEALLHRRDPLLHLAAMDLACYDREYAPAGERRRARLRHLAAWPDAVEHAVAALDRVPAPVALAALPALRGLAQDAADDAPALAAVRRLVAHVEAAAAGGDPSAALGEAVFLRLLGAGEAMTYDTGALTAAAEAERARLWALLEDAVERLEPGGRVREVVPALLADHPATTEGVFTAARALLGEVTGFAVARDLIADPGGRCEVGPAPASRAYAQAMMSWSAPYEQDAPSWYYVVPPDPGWPPHEAAEWLAVFSSTSLPAITVHEVTPGHYAHGRALRALTSDVRRSLESPAFVEGWAHYAEELYVEEGFRDHDPRYVVGTALEALLRVTRLFCAIGLHTGALTTEEATARFEADAFLRGRSARAEALRGAVEPTYGRYTLGKSEILRVRALARTGWGHRYTHRRFHDTLLSLGMPPIGLLERAVVGDLAPRGGAAQAP</sequence>
<gene>
    <name evidence="1" type="ORF">NEH16_28075</name>
</gene>
<reference evidence="1" key="1">
    <citation type="journal article" date="2022" name="Front. Microbiol.">
        <title>Mirubactin C rescues the lethal effect of cell wall biosynthesis mutations in Bacillus subtilis.</title>
        <authorList>
            <person name="Kepplinger B."/>
            <person name="Wen X."/>
            <person name="Tyler A.R."/>
            <person name="Kim B.Y."/>
            <person name="Brown J."/>
            <person name="Banks P."/>
            <person name="Dashti Y."/>
            <person name="Mackenzie E.S."/>
            <person name="Wills C."/>
            <person name="Kawai Y."/>
            <person name="Waldron K.J."/>
            <person name="Allenby N.E.E."/>
            <person name="Wu L.J."/>
            <person name="Hall M.J."/>
            <person name="Errington J."/>
        </authorList>
    </citation>
    <scope>NUCLEOTIDE SEQUENCE</scope>
    <source>
        <strain evidence="1">MDA8-470</strain>
    </source>
</reference>